<organism evidence="1 2">
    <name type="scientific">Lentiprolixibacter aurantiacus</name>
    <dbReference type="NCBI Taxonomy" id="2993939"/>
    <lineage>
        <taxon>Bacteria</taxon>
        <taxon>Pseudomonadati</taxon>
        <taxon>Bacteroidota</taxon>
        <taxon>Flavobacteriia</taxon>
        <taxon>Flavobacteriales</taxon>
        <taxon>Flavobacteriaceae</taxon>
        <taxon>Lentiprolixibacter</taxon>
    </lineage>
</organism>
<protein>
    <submittedName>
        <fullName evidence="1">DUF4097 family beta strand repeat-containing protein</fullName>
    </submittedName>
</protein>
<dbReference type="Proteomes" id="UP001207116">
    <property type="component" value="Unassembled WGS sequence"/>
</dbReference>
<reference evidence="1" key="1">
    <citation type="submission" date="2022-11" db="EMBL/GenBank/DDBJ databases">
        <title>The characterization of three novel Bacteroidetes species and genomic analysis of their roles in tidal elemental geochemical cycles.</title>
        <authorList>
            <person name="Ma K.-J."/>
        </authorList>
    </citation>
    <scope>NUCLEOTIDE SEQUENCE</scope>
    <source>
        <strain evidence="1">M415</strain>
    </source>
</reference>
<keyword evidence="2" id="KW-1185">Reference proteome</keyword>
<accession>A0AAE3MIB7</accession>
<dbReference type="AlphaFoldDB" id="A0AAE3MIB7"/>
<dbReference type="EMBL" id="JAPFQP010000001">
    <property type="protein sequence ID" value="MCX2718330.1"/>
    <property type="molecule type" value="Genomic_DNA"/>
</dbReference>
<comment type="caution">
    <text evidence="1">The sequence shown here is derived from an EMBL/GenBank/DDBJ whole genome shotgun (WGS) entry which is preliminary data.</text>
</comment>
<sequence>MLFSQSLFGQKIIRKSYPAPFGTLIQVDTDKSFQAEIMAYDGTDLIVEARLDGEYADALSVNITKEGSTLWVATEFDPAFEVPNDKLSAHKVVSVSLNIQIPTNLDVQVFGNSCNVTMSGAFNNVDVVLNDGNCTLNQVAQRVNVQTQSGNIVLNSLQGVVRAVSHYGQLIQDEIPKGEMHYDLETVTGDITLYRTK</sequence>
<evidence type="ECO:0000313" key="2">
    <source>
        <dbReference type="Proteomes" id="UP001207116"/>
    </source>
</evidence>
<proteinExistence type="predicted"/>
<name>A0AAE3MIB7_9FLAO</name>
<evidence type="ECO:0000313" key="1">
    <source>
        <dbReference type="EMBL" id="MCX2718330.1"/>
    </source>
</evidence>
<gene>
    <name evidence="1" type="ORF">OO016_01830</name>
</gene>